<dbReference type="Gene3D" id="1.10.287.110">
    <property type="entry name" value="DnaJ domain"/>
    <property type="match status" value="1"/>
</dbReference>
<evidence type="ECO:0000313" key="8">
    <source>
        <dbReference type="Proteomes" id="UP000527143"/>
    </source>
</evidence>
<evidence type="ECO:0000256" key="2">
    <source>
        <dbReference type="ARBA" id="ARBA00022692"/>
    </source>
</evidence>
<comment type="caution">
    <text evidence="7">The sequence shown here is derived from an EMBL/GenBank/DDBJ whole genome shotgun (WGS) entry which is preliminary data.</text>
</comment>
<feature type="domain" description="J" evidence="6">
    <location>
        <begin position="54"/>
        <end position="105"/>
    </location>
</feature>
<evidence type="ECO:0000259" key="6">
    <source>
        <dbReference type="PROSITE" id="PS50076"/>
    </source>
</evidence>
<evidence type="ECO:0000313" key="7">
    <source>
        <dbReference type="EMBL" id="MBB5711574.1"/>
    </source>
</evidence>
<evidence type="ECO:0000256" key="3">
    <source>
        <dbReference type="ARBA" id="ARBA00022989"/>
    </source>
</evidence>
<keyword evidence="8" id="KW-1185">Reference proteome</keyword>
<evidence type="ECO:0000256" key="5">
    <source>
        <dbReference type="ARBA" id="ARBA00038105"/>
    </source>
</evidence>
<dbReference type="RefSeq" id="WP_184088592.1">
    <property type="nucleotide sequence ID" value="NZ_JACIJF010000008.1"/>
</dbReference>
<name>A0A840YFH4_9SPHN</name>
<dbReference type="Proteomes" id="UP000527143">
    <property type="component" value="Unassembled WGS sequence"/>
</dbReference>
<dbReference type="Pfam" id="PF00226">
    <property type="entry name" value="DnaJ"/>
    <property type="match status" value="1"/>
</dbReference>
<dbReference type="SUPFAM" id="SSF46565">
    <property type="entry name" value="Chaperone J-domain"/>
    <property type="match status" value="1"/>
</dbReference>
<evidence type="ECO:0000256" key="1">
    <source>
        <dbReference type="ARBA" id="ARBA00004167"/>
    </source>
</evidence>
<dbReference type="SMART" id="SM00271">
    <property type="entry name" value="DnaJ"/>
    <property type="match status" value="1"/>
</dbReference>
<dbReference type="PANTHER" id="PTHR12763:SF28">
    <property type="entry name" value="GEO10507P1-RELATED"/>
    <property type="match status" value="1"/>
</dbReference>
<keyword evidence="4" id="KW-0472">Membrane</keyword>
<evidence type="ECO:0000256" key="4">
    <source>
        <dbReference type="ARBA" id="ARBA00023136"/>
    </source>
</evidence>
<keyword evidence="2" id="KW-0812">Transmembrane</keyword>
<dbReference type="AlphaFoldDB" id="A0A840YFH4"/>
<protein>
    <recommendedName>
        <fullName evidence="6">J domain-containing protein</fullName>
    </recommendedName>
</protein>
<comment type="similarity">
    <text evidence="5">Belongs to the TIM14 family.</text>
</comment>
<dbReference type="InterPro" id="IPR036869">
    <property type="entry name" value="J_dom_sf"/>
</dbReference>
<reference evidence="7 8" key="1">
    <citation type="submission" date="2020-08" db="EMBL/GenBank/DDBJ databases">
        <title>Genomic Encyclopedia of Type Strains, Phase IV (KMG-IV): sequencing the most valuable type-strain genomes for metagenomic binning, comparative biology and taxonomic classification.</title>
        <authorList>
            <person name="Goeker M."/>
        </authorList>
    </citation>
    <scope>NUCLEOTIDE SEQUENCE [LARGE SCALE GENOMIC DNA]</scope>
    <source>
        <strain evidence="7 8">DSM 26736</strain>
    </source>
</reference>
<dbReference type="PANTHER" id="PTHR12763">
    <property type="match status" value="1"/>
</dbReference>
<dbReference type="PROSITE" id="PS50076">
    <property type="entry name" value="DNAJ_2"/>
    <property type="match status" value="1"/>
</dbReference>
<dbReference type="CDD" id="cd06257">
    <property type="entry name" value="DnaJ"/>
    <property type="match status" value="1"/>
</dbReference>
<keyword evidence="3" id="KW-1133">Transmembrane helix</keyword>
<dbReference type="GO" id="GO:0016020">
    <property type="term" value="C:membrane"/>
    <property type="evidence" value="ECO:0007669"/>
    <property type="project" value="UniProtKB-SubCell"/>
</dbReference>
<proteinExistence type="inferred from homology"/>
<dbReference type="InterPro" id="IPR001623">
    <property type="entry name" value="DnaJ_domain"/>
</dbReference>
<accession>A0A840YFH4</accession>
<comment type="subcellular location">
    <subcellularLocation>
        <location evidence="1">Membrane</location>
        <topology evidence="1">Single-pass membrane protein</topology>
    </subcellularLocation>
</comment>
<organism evidence="7 8">
    <name type="scientific">Sphingomonas xinjiangensis</name>
    <dbReference type="NCBI Taxonomy" id="643568"/>
    <lineage>
        <taxon>Bacteria</taxon>
        <taxon>Pseudomonadati</taxon>
        <taxon>Pseudomonadota</taxon>
        <taxon>Alphaproteobacteria</taxon>
        <taxon>Sphingomonadales</taxon>
        <taxon>Sphingomonadaceae</taxon>
        <taxon>Sphingomonas</taxon>
    </lineage>
</organism>
<gene>
    <name evidence="7" type="ORF">FHT02_002820</name>
</gene>
<dbReference type="EMBL" id="JACIJF010000008">
    <property type="protein sequence ID" value="MBB5711574.1"/>
    <property type="molecule type" value="Genomic_DNA"/>
</dbReference>
<sequence>MVKLILALLVVYGLYLLWRGPKRYTAGRPIKRRAPKPRGGARGLPVAVSLDEAEARAILGLQAGAGRDEIKAAHRRLVSAVHPDRGGSEELTRRVNAARDLLLRR</sequence>